<name>A0A9D1P0V2_9FIRM</name>
<protein>
    <submittedName>
        <fullName evidence="2">FeoA domain-containing protein</fullName>
    </submittedName>
</protein>
<dbReference type="EMBL" id="DVOO01000002">
    <property type="protein sequence ID" value="HIV24247.1"/>
    <property type="molecule type" value="Genomic_DNA"/>
</dbReference>
<evidence type="ECO:0000313" key="2">
    <source>
        <dbReference type="EMBL" id="HIV24247.1"/>
    </source>
</evidence>
<dbReference type="InterPro" id="IPR007167">
    <property type="entry name" value="Fe-transptr_FeoA-like"/>
</dbReference>
<reference evidence="2" key="1">
    <citation type="submission" date="2020-10" db="EMBL/GenBank/DDBJ databases">
        <authorList>
            <person name="Gilroy R."/>
        </authorList>
    </citation>
    <scope>NUCLEOTIDE SEQUENCE</scope>
    <source>
        <strain evidence="2">CHK188-20938</strain>
    </source>
</reference>
<sequence length="70" mass="7668">MQALTNAEAGGTYTVKWIFGIPEIVEFMHSYQIDQGSCIRVIQKLSGGLIIGTEQARLAISSDVAERIKI</sequence>
<dbReference type="Gene3D" id="2.30.30.90">
    <property type="match status" value="1"/>
</dbReference>
<dbReference type="Pfam" id="PF04023">
    <property type="entry name" value="FeoA"/>
    <property type="match status" value="1"/>
</dbReference>
<evidence type="ECO:0000313" key="3">
    <source>
        <dbReference type="Proteomes" id="UP000824169"/>
    </source>
</evidence>
<accession>A0A9D1P0V2</accession>
<feature type="domain" description="Ferrous iron transporter FeoA-like" evidence="1">
    <location>
        <begin position="4"/>
        <end position="69"/>
    </location>
</feature>
<dbReference type="AlphaFoldDB" id="A0A9D1P0V2"/>
<dbReference type="InterPro" id="IPR038157">
    <property type="entry name" value="FeoA_core_dom"/>
</dbReference>
<reference evidence="2" key="2">
    <citation type="journal article" date="2021" name="PeerJ">
        <title>Extensive microbial diversity within the chicken gut microbiome revealed by metagenomics and culture.</title>
        <authorList>
            <person name="Gilroy R."/>
            <person name="Ravi A."/>
            <person name="Getino M."/>
            <person name="Pursley I."/>
            <person name="Horton D.L."/>
            <person name="Alikhan N.F."/>
            <person name="Baker D."/>
            <person name="Gharbi K."/>
            <person name="Hall N."/>
            <person name="Watson M."/>
            <person name="Adriaenssens E.M."/>
            <person name="Foster-Nyarko E."/>
            <person name="Jarju S."/>
            <person name="Secka A."/>
            <person name="Antonio M."/>
            <person name="Oren A."/>
            <person name="Chaudhuri R.R."/>
            <person name="La Ragione R."/>
            <person name="Hildebrand F."/>
            <person name="Pallen M.J."/>
        </authorList>
    </citation>
    <scope>NUCLEOTIDE SEQUENCE</scope>
    <source>
        <strain evidence="2">CHK188-20938</strain>
    </source>
</reference>
<gene>
    <name evidence="2" type="ORF">IAB71_00405</name>
</gene>
<dbReference type="GO" id="GO:0046914">
    <property type="term" value="F:transition metal ion binding"/>
    <property type="evidence" value="ECO:0007669"/>
    <property type="project" value="InterPro"/>
</dbReference>
<organism evidence="2 3">
    <name type="scientific">Candidatus Scatomonas pullistercoris</name>
    <dbReference type="NCBI Taxonomy" id="2840920"/>
    <lineage>
        <taxon>Bacteria</taxon>
        <taxon>Bacillati</taxon>
        <taxon>Bacillota</taxon>
        <taxon>Clostridia</taxon>
        <taxon>Lachnospirales</taxon>
        <taxon>Lachnospiraceae</taxon>
        <taxon>Lachnospiraceae incertae sedis</taxon>
        <taxon>Candidatus Scatomonas</taxon>
    </lineage>
</organism>
<dbReference type="Proteomes" id="UP000824169">
    <property type="component" value="Unassembled WGS sequence"/>
</dbReference>
<comment type="caution">
    <text evidence="2">The sequence shown here is derived from an EMBL/GenBank/DDBJ whole genome shotgun (WGS) entry which is preliminary data.</text>
</comment>
<proteinExistence type="predicted"/>
<evidence type="ECO:0000259" key="1">
    <source>
        <dbReference type="Pfam" id="PF04023"/>
    </source>
</evidence>